<feature type="compositionally biased region" description="Basic and acidic residues" evidence="1">
    <location>
        <begin position="1"/>
        <end position="10"/>
    </location>
</feature>
<name>A0A2T4BY38_TRILO</name>
<keyword evidence="3" id="KW-1185">Reference proteome</keyword>
<dbReference type="EMBL" id="KZ679136">
    <property type="protein sequence ID" value="PTB74249.1"/>
    <property type="molecule type" value="Genomic_DNA"/>
</dbReference>
<reference evidence="2 3" key="1">
    <citation type="submission" date="2016-07" db="EMBL/GenBank/DDBJ databases">
        <title>Multiple horizontal gene transfer events from other fungi enriched the ability of initially mycotrophic Trichoderma (Ascomycota) to feed on dead plant biomass.</title>
        <authorList>
            <consortium name="DOE Joint Genome Institute"/>
            <person name="Aerts A."/>
            <person name="Atanasova L."/>
            <person name="Chenthamara K."/>
            <person name="Zhang J."/>
            <person name="Grujic M."/>
            <person name="Henrissat B."/>
            <person name="Kuo A."/>
            <person name="Salamov A."/>
            <person name="Lipzen A."/>
            <person name="Labutti K."/>
            <person name="Barry K."/>
            <person name="Miao Y."/>
            <person name="Rahimi M.J."/>
            <person name="Shen Q."/>
            <person name="Grigoriev I.V."/>
            <person name="Kubicek C.P."/>
            <person name="Druzhinina I.S."/>
        </authorList>
    </citation>
    <scope>NUCLEOTIDE SEQUENCE [LARGE SCALE GENOMIC DNA]</scope>
    <source>
        <strain evidence="2 3">ATCC 18648</strain>
    </source>
</reference>
<evidence type="ECO:0000256" key="1">
    <source>
        <dbReference type="SAM" id="MobiDB-lite"/>
    </source>
</evidence>
<organism evidence="2 3">
    <name type="scientific">Trichoderma longibrachiatum ATCC 18648</name>
    <dbReference type="NCBI Taxonomy" id="983965"/>
    <lineage>
        <taxon>Eukaryota</taxon>
        <taxon>Fungi</taxon>
        <taxon>Dikarya</taxon>
        <taxon>Ascomycota</taxon>
        <taxon>Pezizomycotina</taxon>
        <taxon>Sordariomycetes</taxon>
        <taxon>Hypocreomycetidae</taxon>
        <taxon>Hypocreales</taxon>
        <taxon>Hypocreaceae</taxon>
        <taxon>Trichoderma</taxon>
    </lineage>
</organism>
<sequence length="163" mass="18054">MTSGERRKEWIPGSPPASCSASGSDVCQKLGRWIAIRRRYLMSNHPIFASFAEAGKEERQRVQVAKRFPFRILAILCQVNGATSNTPVQGLGASSDGGLFSEEVCVVNNARHFRVASVAALSSRADKPMHQQRRALLRVIGALLCVVETCPRRGNKYRFVPRK</sequence>
<feature type="region of interest" description="Disordered" evidence="1">
    <location>
        <begin position="1"/>
        <end position="22"/>
    </location>
</feature>
<accession>A0A2T4BY38</accession>
<dbReference type="AlphaFoldDB" id="A0A2T4BY38"/>
<protein>
    <submittedName>
        <fullName evidence="2">Uncharacterized protein</fullName>
    </submittedName>
</protein>
<evidence type="ECO:0000313" key="3">
    <source>
        <dbReference type="Proteomes" id="UP000240760"/>
    </source>
</evidence>
<dbReference type="Proteomes" id="UP000240760">
    <property type="component" value="Unassembled WGS sequence"/>
</dbReference>
<evidence type="ECO:0000313" key="2">
    <source>
        <dbReference type="EMBL" id="PTB74249.1"/>
    </source>
</evidence>
<gene>
    <name evidence="2" type="ORF">M440DRAFT_1042614</name>
</gene>
<proteinExistence type="predicted"/>